<dbReference type="InterPro" id="IPR000477">
    <property type="entry name" value="RT_dom"/>
</dbReference>
<name>A0ABQ5IW71_9ASTR</name>
<evidence type="ECO:0000313" key="3">
    <source>
        <dbReference type="EMBL" id="GJU04463.1"/>
    </source>
</evidence>
<dbReference type="PANTHER" id="PTHR24559:SF444">
    <property type="entry name" value="REVERSE TRANSCRIPTASE DOMAIN-CONTAINING PROTEIN"/>
    <property type="match status" value="1"/>
</dbReference>
<reference evidence="3" key="1">
    <citation type="journal article" date="2022" name="Int. J. Mol. Sci.">
        <title>Draft Genome of Tanacetum Coccineum: Genomic Comparison of Closely Related Tanacetum-Family Plants.</title>
        <authorList>
            <person name="Yamashiro T."/>
            <person name="Shiraishi A."/>
            <person name="Nakayama K."/>
            <person name="Satake H."/>
        </authorList>
    </citation>
    <scope>NUCLEOTIDE SEQUENCE</scope>
</reference>
<dbReference type="EMBL" id="BQNB010021251">
    <property type="protein sequence ID" value="GJU04463.1"/>
    <property type="molecule type" value="Genomic_DNA"/>
</dbReference>
<keyword evidence="4" id="KW-1185">Reference proteome</keyword>
<dbReference type="InterPro" id="IPR043128">
    <property type="entry name" value="Rev_trsase/Diguanyl_cyclase"/>
</dbReference>
<evidence type="ECO:0000256" key="1">
    <source>
        <dbReference type="SAM" id="MobiDB-lite"/>
    </source>
</evidence>
<dbReference type="SUPFAM" id="SSF56672">
    <property type="entry name" value="DNA/RNA polymerases"/>
    <property type="match status" value="1"/>
</dbReference>
<feature type="domain" description="Reverse transcriptase" evidence="2">
    <location>
        <begin position="2"/>
        <end position="70"/>
    </location>
</feature>
<feature type="region of interest" description="Disordered" evidence="1">
    <location>
        <begin position="59"/>
        <end position="141"/>
    </location>
</feature>
<organism evidence="3 4">
    <name type="scientific">Tanacetum coccineum</name>
    <dbReference type="NCBI Taxonomy" id="301880"/>
    <lineage>
        <taxon>Eukaryota</taxon>
        <taxon>Viridiplantae</taxon>
        <taxon>Streptophyta</taxon>
        <taxon>Embryophyta</taxon>
        <taxon>Tracheophyta</taxon>
        <taxon>Spermatophyta</taxon>
        <taxon>Magnoliopsida</taxon>
        <taxon>eudicotyledons</taxon>
        <taxon>Gunneridae</taxon>
        <taxon>Pentapetalae</taxon>
        <taxon>asterids</taxon>
        <taxon>campanulids</taxon>
        <taxon>Asterales</taxon>
        <taxon>Asteraceae</taxon>
        <taxon>Asteroideae</taxon>
        <taxon>Anthemideae</taxon>
        <taxon>Anthemidinae</taxon>
        <taxon>Tanacetum</taxon>
    </lineage>
</organism>
<dbReference type="InterPro" id="IPR043502">
    <property type="entry name" value="DNA/RNA_pol_sf"/>
</dbReference>
<dbReference type="Gene3D" id="3.10.10.10">
    <property type="entry name" value="HIV Type 1 Reverse Transcriptase, subunit A, domain 1"/>
    <property type="match status" value="1"/>
</dbReference>
<evidence type="ECO:0000259" key="2">
    <source>
        <dbReference type="Pfam" id="PF00078"/>
    </source>
</evidence>
<dbReference type="Proteomes" id="UP001151760">
    <property type="component" value="Unassembled WGS sequence"/>
</dbReference>
<dbReference type="Gene3D" id="3.30.70.270">
    <property type="match status" value="1"/>
</dbReference>
<sequence>MAKEDEEKTAFHTSQGVYCYTTMSFGLKNARETYQRLVDKAFKKQIGRNLEVYVDDMVINSHTEQKNPRHRRNFPNPEEDKHKTKPQEMHLRCRRRDVPRPCCQHEGNQGMSGKGRSSDKATVPKNAEGSAKPQRKARKPE</sequence>
<dbReference type="PANTHER" id="PTHR24559">
    <property type="entry name" value="TRANSPOSON TY3-I GAG-POL POLYPROTEIN"/>
    <property type="match status" value="1"/>
</dbReference>
<accession>A0ABQ5IW71</accession>
<reference evidence="3" key="2">
    <citation type="submission" date="2022-01" db="EMBL/GenBank/DDBJ databases">
        <authorList>
            <person name="Yamashiro T."/>
            <person name="Shiraishi A."/>
            <person name="Satake H."/>
            <person name="Nakayama K."/>
        </authorList>
    </citation>
    <scope>NUCLEOTIDE SEQUENCE</scope>
</reference>
<evidence type="ECO:0000313" key="4">
    <source>
        <dbReference type="Proteomes" id="UP001151760"/>
    </source>
</evidence>
<dbReference type="InterPro" id="IPR053134">
    <property type="entry name" value="RNA-dir_DNA_polymerase"/>
</dbReference>
<dbReference type="Pfam" id="PF00078">
    <property type="entry name" value="RVT_1"/>
    <property type="match status" value="1"/>
</dbReference>
<protein>
    <recommendedName>
        <fullName evidence="2">Reverse transcriptase domain-containing protein</fullName>
    </recommendedName>
</protein>
<comment type="caution">
    <text evidence="3">The sequence shown here is derived from an EMBL/GenBank/DDBJ whole genome shotgun (WGS) entry which is preliminary data.</text>
</comment>
<proteinExistence type="predicted"/>
<gene>
    <name evidence="3" type="ORF">Tco_1120893</name>
</gene>
<feature type="compositionally biased region" description="Basic and acidic residues" evidence="1">
    <location>
        <begin position="78"/>
        <end position="99"/>
    </location>
</feature>